<keyword evidence="12" id="KW-0100">Branched-chain amino acid biosynthesis</keyword>
<comment type="catalytic activity">
    <reaction evidence="9 12">
        <text>L-valine + 2-oxoglutarate = 3-methyl-2-oxobutanoate + L-glutamate</text>
        <dbReference type="Rhea" id="RHEA:24813"/>
        <dbReference type="ChEBI" id="CHEBI:11851"/>
        <dbReference type="ChEBI" id="CHEBI:16810"/>
        <dbReference type="ChEBI" id="CHEBI:29985"/>
        <dbReference type="ChEBI" id="CHEBI:57762"/>
        <dbReference type="EC" id="2.6.1.42"/>
    </reaction>
</comment>
<dbReference type="InterPro" id="IPR005785">
    <property type="entry name" value="B_amino_transI"/>
</dbReference>
<keyword evidence="12" id="KW-0028">Amino-acid biosynthesis</keyword>
<dbReference type="NCBIfam" id="NF005146">
    <property type="entry name" value="PRK06606.1"/>
    <property type="match status" value="1"/>
</dbReference>
<organism evidence="13">
    <name type="scientific">uncultured Thermomicrobiales bacterium</name>
    <dbReference type="NCBI Taxonomy" id="1645740"/>
    <lineage>
        <taxon>Bacteria</taxon>
        <taxon>Pseudomonadati</taxon>
        <taxon>Thermomicrobiota</taxon>
        <taxon>Thermomicrobia</taxon>
        <taxon>Thermomicrobiales</taxon>
        <taxon>environmental samples</taxon>
    </lineage>
</organism>
<dbReference type="Gene3D" id="3.20.10.10">
    <property type="entry name" value="D-amino Acid Aminotransferase, subunit A, domain 2"/>
    <property type="match status" value="1"/>
</dbReference>
<dbReference type="AlphaFoldDB" id="A0A6J4V0S9"/>
<reference evidence="13" key="1">
    <citation type="submission" date="2020-02" db="EMBL/GenBank/DDBJ databases">
        <authorList>
            <person name="Meier V. D."/>
        </authorList>
    </citation>
    <scope>NUCLEOTIDE SEQUENCE</scope>
    <source>
        <strain evidence="13">AVDCRST_MAG73</strain>
    </source>
</reference>
<comment type="similarity">
    <text evidence="5 12">Belongs to the class-IV pyridoxal-phosphate-dependent aminotransferase family.</text>
</comment>
<comment type="cofactor">
    <cofactor evidence="1 12">
        <name>pyridoxal 5'-phosphate</name>
        <dbReference type="ChEBI" id="CHEBI:597326"/>
    </cofactor>
</comment>
<keyword evidence="7 12" id="KW-0808">Transferase</keyword>
<evidence type="ECO:0000256" key="7">
    <source>
        <dbReference type="ARBA" id="ARBA00022679"/>
    </source>
</evidence>
<name>A0A6J4V0S9_9BACT</name>
<dbReference type="CDD" id="cd00449">
    <property type="entry name" value="PLPDE_IV"/>
    <property type="match status" value="1"/>
</dbReference>
<evidence type="ECO:0000256" key="11">
    <source>
        <dbReference type="ARBA" id="ARBA00049229"/>
    </source>
</evidence>
<dbReference type="PANTHER" id="PTHR42743">
    <property type="entry name" value="AMINO-ACID AMINOTRANSFERASE"/>
    <property type="match status" value="1"/>
</dbReference>
<evidence type="ECO:0000256" key="5">
    <source>
        <dbReference type="ARBA" id="ARBA00009320"/>
    </source>
</evidence>
<evidence type="ECO:0000256" key="6">
    <source>
        <dbReference type="ARBA" id="ARBA00022576"/>
    </source>
</evidence>
<dbReference type="GO" id="GO:0009098">
    <property type="term" value="P:L-leucine biosynthetic process"/>
    <property type="evidence" value="ECO:0007669"/>
    <property type="project" value="UniProtKB-UniPathway"/>
</dbReference>
<comment type="catalytic activity">
    <reaction evidence="10 12">
        <text>L-isoleucine + 2-oxoglutarate = (S)-3-methyl-2-oxopentanoate + L-glutamate</text>
        <dbReference type="Rhea" id="RHEA:24801"/>
        <dbReference type="ChEBI" id="CHEBI:16810"/>
        <dbReference type="ChEBI" id="CHEBI:29985"/>
        <dbReference type="ChEBI" id="CHEBI:35146"/>
        <dbReference type="ChEBI" id="CHEBI:58045"/>
        <dbReference type="EC" id="2.6.1.42"/>
    </reaction>
</comment>
<comment type="function">
    <text evidence="12">Acts on leucine, isoleucine and valine.</text>
</comment>
<evidence type="ECO:0000256" key="10">
    <source>
        <dbReference type="ARBA" id="ARBA00048798"/>
    </source>
</evidence>
<evidence type="ECO:0000256" key="1">
    <source>
        <dbReference type="ARBA" id="ARBA00001933"/>
    </source>
</evidence>
<evidence type="ECO:0000256" key="12">
    <source>
        <dbReference type="RuleBase" id="RU364094"/>
    </source>
</evidence>
<evidence type="ECO:0000313" key="13">
    <source>
        <dbReference type="EMBL" id="CAA9563756.1"/>
    </source>
</evidence>
<accession>A0A6J4V0S9</accession>
<comment type="pathway">
    <text evidence="4 12">Amino-acid biosynthesis; L-leucine biosynthesis; L-leucine from 3-methyl-2-oxobutanoate: step 4/4.</text>
</comment>
<keyword evidence="8 12" id="KW-0663">Pyridoxal phosphate</keyword>
<dbReference type="UniPathway" id="UPA00049">
    <property type="reaction ID" value="UER00062"/>
</dbReference>
<dbReference type="GO" id="GO:0009097">
    <property type="term" value="P:isoleucine biosynthetic process"/>
    <property type="evidence" value="ECO:0007669"/>
    <property type="project" value="UniProtKB-UniPathway"/>
</dbReference>
<dbReference type="GO" id="GO:0004084">
    <property type="term" value="F:branched-chain-amino-acid transaminase activity"/>
    <property type="evidence" value="ECO:0007669"/>
    <property type="project" value="UniProtKB-EC"/>
</dbReference>
<dbReference type="UniPathway" id="UPA00048">
    <property type="reaction ID" value="UER00073"/>
</dbReference>
<proteinExistence type="inferred from homology"/>
<comment type="pathway">
    <text evidence="2 12">Amino-acid biosynthesis; L-isoleucine biosynthesis; L-isoleucine from 2-oxobutanoate: step 4/4.</text>
</comment>
<dbReference type="InterPro" id="IPR050571">
    <property type="entry name" value="Class-IV_PLP-Dep_Aminotrnsfr"/>
</dbReference>
<dbReference type="Gene3D" id="3.30.470.10">
    <property type="match status" value="1"/>
</dbReference>
<comment type="pathway">
    <text evidence="3 12">Amino-acid biosynthesis; L-valine biosynthesis; L-valine from pyruvate: step 4/4.</text>
</comment>
<dbReference type="InterPro" id="IPR001544">
    <property type="entry name" value="Aminotrans_IV"/>
</dbReference>
<evidence type="ECO:0000256" key="8">
    <source>
        <dbReference type="ARBA" id="ARBA00022898"/>
    </source>
</evidence>
<evidence type="ECO:0000256" key="9">
    <source>
        <dbReference type="ARBA" id="ARBA00048212"/>
    </source>
</evidence>
<dbReference type="GO" id="GO:0009099">
    <property type="term" value="P:L-valine biosynthetic process"/>
    <property type="evidence" value="ECO:0007669"/>
    <property type="project" value="UniProtKB-UniPathway"/>
</dbReference>
<evidence type="ECO:0000256" key="2">
    <source>
        <dbReference type="ARBA" id="ARBA00004824"/>
    </source>
</evidence>
<dbReference type="Pfam" id="PF01063">
    <property type="entry name" value="Aminotran_4"/>
    <property type="match status" value="1"/>
</dbReference>
<dbReference type="InterPro" id="IPR043132">
    <property type="entry name" value="BCAT-like_C"/>
</dbReference>
<dbReference type="EMBL" id="CADCWE010000257">
    <property type="protein sequence ID" value="CAA9563756.1"/>
    <property type="molecule type" value="Genomic_DNA"/>
</dbReference>
<protein>
    <recommendedName>
        <fullName evidence="12">Branched-chain-amino-acid aminotransferase</fullName>
        <shortName evidence="12">BCAT</shortName>
        <ecNumber evidence="12">2.6.1.42</ecNumber>
    </recommendedName>
</protein>
<dbReference type="NCBIfam" id="TIGR01122">
    <property type="entry name" value="ilvE_I"/>
    <property type="match status" value="1"/>
</dbReference>
<sequence>MGEGQKQGHPAYLWWNGERVRWEDATVHVTDLGWSTVGGVFEGIRAYWDDRAGELSVFRLQEHLDRLVRSMKLVRLPLDYSVAALTDAIVDLLRVNDVREDTYIRPMGYAGNTTGKRFAQVGGESHVLINTHPMASHLLTGLQYKAKISSWHRIGEDTMPPRVKNFSNYRNGQLASQEARLDGYDTAFLLDRDGKVTEAPGACVALIRGNQLITPDLTSGILESITRDALLVLAREVLGLDVVERRVDRTELYVADEVFTCGTAAEITPVVEIDHYPVGDGAIGPKTRELERVFHDVLRGREDRYAGWRTPVGVAVPA</sequence>
<gene>
    <name evidence="12" type="primary">ilvE</name>
    <name evidence="13" type="ORF">AVDCRST_MAG73-3965</name>
</gene>
<dbReference type="UniPathway" id="UPA00047">
    <property type="reaction ID" value="UER00058"/>
</dbReference>
<evidence type="ECO:0000256" key="3">
    <source>
        <dbReference type="ARBA" id="ARBA00004931"/>
    </source>
</evidence>
<evidence type="ECO:0000256" key="4">
    <source>
        <dbReference type="ARBA" id="ARBA00005072"/>
    </source>
</evidence>
<keyword evidence="6 12" id="KW-0032">Aminotransferase</keyword>
<comment type="catalytic activity">
    <reaction evidence="11 12">
        <text>L-leucine + 2-oxoglutarate = 4-methyl-2-oxopentanoate + L-glutamate</text>
        <dbReference type="Rhea" id="RHEA:18321"/>
        <dbReference type="ChEBI" id="CHEBI:16810"/>
        <dbReference type="ChEBI" id="CHEBI:17865"/>
        <dbReference type="ChEBI" id="CHEBI:29985"/>
        <dbReference type="ChEBI" id="CHEBI:57427"/>
        <dbReference type="EC" id="2.6.1.42"/>
    </reaction>
</comment>
<dbReference type="EC" id="2.6.1.42" evidence="12"/>
<dbReference type="InterPro" id="IPR036038">
    <property type="entry name" value="Aminotransferase-like"/>
</dbReference>
<dbReference type="PANTHER" id="PTHR42743:SF4">
    <property type="entry name" value="BRANCHED-CHAIN-AMINO-ACID AMINOTRANSFERASE-RELATED"/>
    <property type="match status" value="1"/>
</dbReference>
<dbReference type="InterPro" id="IPR043131">
    <property type="entry name" value="BCAT-like_N"/>
</dbReference>
<dbReference type="SUPFAM" id="SSF56752">
    <property type="entry name" value="D-aminoacid aminotransferase-like PLP-dependent enzymes"/>
    <property type="match status" value="1"/>
</dbReference>
<dbReference type="FunFam" id="3.20.10.10:FF:000002">
    <property type="entry name" value="D-alanine aminotransferase"/>
    <property type="match status" value="1"/>
</dbReference>